<dbReference type="InterPro" id="IPR021858">
    <property type="entry name" value="Fun_TF"/>
</dbReference>
<proteinExistence type="predicted"/>
<dbReference type="eggNOG" id="ENOG502QW7R">
    <property type="taxonomic scope" value="Eukaryota"/>
</dbReference>
<dbReference type="CDD" id="cd00067">
    <property type="entry name" value="GAL4"/>
    <property type="match status" value="1"/>
</dbReference>
<dbReference type="PANTHER" id="PTHR37534:SF43">
    <property type="entry name" value="FINGER DOMAIN PROTEIN, PUTATIVE (AFU_ORTHOLOGUE AFUA_1G01850)-RELATED"/>
    <property type="match status" value="1"/>
</dbReference>
<dbReference type="GO" id="GO:0000976">
    <property type="term" value="F:transcription cis-regulatory region binding"/>
    <property type="evidence" value="ECO:0007669"/>
    <property type="project" value="TreeGrafter"/>
</dbReference>
<dbReference type="STRING" id="284590.Q6CX87"/>
<dbReference type="GO" id="GO:0000981">
    <property type="term" value="F:DNA-binding transcription factor activity, RNA polymerase II-specific"/>
    <property type="evidence" value="ECO:0007669"/>
    <property type="project" value="InterPro"/>
</dbReference>
<dbReference type="InterPro" id="IPR036864">
    <property type="entry name" value="Zn2-C6_fun-type_DNA-bd_sf"/>
</dbReference>
<dbReference type="KEGG" id="kla:KLLA0_A10329g"/>
<reference evidence="4 5" key="1">
    <citation type="journal article" date="2004" name="Nature">
        <title>Genome evolution in yeasts.</title>
        <authorList>
            <consortium name="Genolevures"/>
            <person name="Dujon B."/>
            <person name="Sherman D."/>
            <person name="Fischer G."/>
            <person name="Durrens P."/>
            <person name="Casaregola S."/>
            <person name="Lafontaine I."/>
            <person name="de Montigny J."/>
            <person name="Marck C."/>
            <person name="Neuveglise C."/>
            <person name="Talla E."/>
            <person name="Goffard N."/>
            <person name="Frangeul L."/>
            <person name="Aigle M."/>
            <person name="Anthouard V."/>
            <person name="Babour A."/>
            <person name="Barbe V."/>
            <person name="Barnay S."/>
            <person name="Blanchin S."/>
            <person name="Beckerich J.M."/>
            <person name="Beyne E."/>
            <person name="Bleykasten C."/>
            <person name="Boisrame A."/>
            <person name="Boyer J."/>
            <person name="Cattolico L."/>
            <person name="Confanioleri F."/>
            <person name="de Daruvar A."/>
            <person name="Despons L."/>
            <person name="Fabre E."/>
            <person name="Fairhead C."/>
            <person name="Ferry-Dumazet H."/>
            <person name="Groppi A."/>
            <person name="Hantraye F."/>
            <person name="Hennequin C."/>
            <person name="Jauniaux N."/>
            <person name="Joyet P."/>
            <person name="Kachouri R."/>
            <person name="Kerrest A."/>
            <person name="Koszul R."/>
            <person name="Lemaire M."/>
            <person name="Lesur I."/>
            <person name="Ma L."/>
            <person name="Muller H."/>
            <person name="Nicaud J.M."/>
            <person name="Nikolski M."/>
            <person name="Oztas S."/>
            <person name="Ozier-Kalogeropoulos O."/>
            <person name="Pellenz S."/>
            <person name="Potier S."/>
            <person name="Richard G.F."/>
            <person name="Straub M.L."/>
            <person name="Suleau A."/>
            <person name="Swennene D."/>
            <person name="Tekaia F."/>
            <person name="Wesolowski-Louvel M."/>
            <person name="Westhof E."/>
            <person name="Wirth B."/>
            <person name="Zeniou-Meyer M."/>
            <person name="Zivanovic I."/>
            <person name="Bolotin-Fukuhara M."/>
            <person name="Thierry A."/>
            <person name="Bouchier C."/>
            <person name="Caudron B."/>
            <person name="Scarpelli C."/>
            <person name="Gaillardin C."/>
            <person name="Weissenbach J."/>
            <person name="Wincker P."/>
            <person name="Souciet J.L."/>
        </authorList>
    </citation>
    <scope>NUCLEOTIDE SEQUENCE [LARGE SCALE GENOMIC DNA]</scope>
    <source>
        <strain evidence="5">ATCC 8585 / CBS 2359 / DSM 70799 / NBRC 1267 / NRRL Y-1140 / WM37</strain>
    </source>
</reference>
<dbReference type="GO" id="GO:0045944">
    <property type="term" value="P:positive regulation of transcription by RNA polymerase II"/>
    <property type="evidence" value="ECO:0007669"/>
    <property type="project" value="TreeGrafter"/>
</dbReference>
<evidence type="ECO:0000256" key="1">
    <source>
        <dbReference type="ARBA" id="ARBA00004123"/>
    </source>
</evidence>
<feature type="domain" description="Zn(2)-C6 fungal-type" evidence="3">
    <location>
        <begin position="16"/>
        <end position="46"/>
    </location>
</feature>
<sequence length="639" mass="72848">MVGTIEMKKVARSYMGCQKCKSLKKKCDEVKPHCGYCKKRGFQCDYSRTLKWGGRPFKDNRVSKKMKFEHTYVVEGICAVDLNAATGKQATKVKKNKKMITKKTVVVKEEEPVQEKQLQELVQELEKPPLSEPVIEIERVEEEGNSPQRVNMALVSSTPLSPLSLSLFDGSKDELDDSIAGSQRIGGFHNDDDDLVQSLDLEFFMPSISLPSLMIPDLLLQSPEMAESFDFFVNQTSKLLVPAPSSIYTRNPFFNFLPRMAMSNTALMNLLLVFGANHKHKILQYQELSNGDSSLVANDLLINTFTNLMGQLTNFDSRNSDSTLATILLLAAFDIFFGDKKQKWRTHVYGARKIMKERISNDTGSVMLSNNSADVEQEYFLLRWFAYTDIISSLSSTNSINNIHKLTTLRYEMETTIKDSLMQKMMLLKDIEYFTGMEVICLWLLAEISRLVNEKETATNNIFPQDLILRALELDHKMVSYLKASELKRNEIFQSYYLSKTDAITTESYGAYRILRATNQIFSLTGVLQLKRRVLGLPPSSPIVIELVKNITELIETWIEFGSSAETCIIFCIFSCGCELMAPELHHYRPLYLQHLLSLIQKGVSSAEQARNIVEECWSSNKQWWDIFKEKSLDVTFAL</sequence>
<dbReference type="EMBL" id="CR382121">
    <property type="protein sequence ID" value="CAH03040.1"/>
    <property type="molecule type" value="Genomic_DNA"/>
</dbReference>
<dbReference type="PROSITE" id="PS00463">
    <property type="entry name" value="ZN2_CY6_FUNGAL_1"/>
    <property type="match status" value="1"/>
</dbReference>
<dbReference type="OMA" id="TQMAMEY"/>
<dbReference type="GeneID" id="2896842"/>
<keyword evidence="5" id="KW-1185">Reference proteome</keyword>
<dbReference type="PROSITE" id="PS50048">
    <property type="entry name" value="ZN2_CY6_FUNGAL_2"/>
    <property type="match status" value="1"/>
</dbReference>
<dbReference type="InterPro" id="IPR001138">
    <property type="entry name" value="Zn2Cys6_DnaBD"/>
</dbReference>
<dbReference type="GO" id="GO:0005634">
    <property type="term" value="C:nucleus"/>
    <property type="evidence" value="ECO:0007669"/>
    <property type="project" value="UniProtKB-SubCell"/>
</dbReference>
<comment type="subcellular location">
    <subcellularLocation>
        <location evidence="1">Nucleus</location>
    </subcellularLocation>
</comment>
<dbReference type="GO" id="GO:0008270">
    <property type="term" value="F:zinc ion binding"/>
    <property type="evidence" value="ECO:0007669"/>
    <property type="project" value="InterPro"/>
</dbReference>
<evidence type="ECO:0000259" key="3">
    <source>
        <dbReference type="PROSITE" id="PS50048"/>
    </source>
</evidence>
<name>Q6CX87_KLULA</name>
<organism evidence="4 5">
    <name type="scientific">Kluyveromyces lactis (strain ATCC 8585 / CBS 2359 / DSM 70799 / NBRC 1267 / NRRL Y-1140 / WM37)</name>
    <name type="common">Yeast</name>
    <name type="synonym">Candida sphaerica</name>
    <dbReference type="NCBI Taxonomy" id="284590"/>
    <lineage>
        <taxon>Eukaryota</taxon>
        <taxon>Fungi</taxon>
        <taxon>Dikarya</taxon>
        <taxon>Ascomycota</taxon>
        <taxon>Saccharomycotina</taxon>
        <taxon>Saccharomycetes</taxon>
        <taxon>Saccharomycetales</taxon>
        <taxon>Saccharomycetaceae</taxon>
        <taxon>Kluyveromyces</taxon>
    </lineage>
</organism>
<evidence type="ECO:0000256" key="2">
    <source>
        <dbReference type="ARBA" id="ARBA00023242"/>
    </source>
</evidence>
<dbReference type="RefSeq" id="XP_451452.1">
    <property type="nucleotide sequence ID" value="XM_451452.1"/>
</dbReference>
<dbReference type="SUPFAM" id="SSF57701">
    <property type="entry name" value="Zn2/Cys6 DNA-binding domain"/>
    <property type="match status" value="1"/>
</dbReference>
<keyword evidence="2" id="KW-0539">Nucleus</keyword>
<dbReference type="InParanoid" id="Q6CX87"/>
<evidence type="ECO:0000313" key="5">
    <source>
        <dbReference type="Proteomes" id="UP000000598"/>
    </source>
</evidence>
<dbReference type="Pfam" id="PF00172">
    <property type="entry name" value="Zn_clus"/>
    <property type="match status" value="1"/>
</dbReference>
<dbReference type="PaxDb" id="284590-Q6CX87"/>
<dbReference type="Pfam" id="PF11951">
    <property type="entry name" value="Fungal_trans_2"/>
    <property type="match status" value="1"/>
</dbReference>
<dbReference type="Proteomes" id="UP000000598">
    <property type="component" value="Chromosome A"/>
</dbReference>
<gene>
    <name evidence="4" type="ORF">KLLA0_A10329g</name>
</gene>
<protein>
    <submittedName>
        <fullName evidence="4">KLLA0A10329p</fullName>
    </submittedName>
</protein>
<dbReference type="Gene3D" id="4.10.240.10">
    <property type="entry name" value="Zn(2)-C6 fungal-type DNA-binding domain"/>
    <property type="match status" value="1"/>
</dbReference>
<accession>Q6CX87</accession>
<dbReference type="AlphaFoldDB" id="Q6CX87"/>
<evidence type="ECO:0000313" key="4">
    <source>
        <dbReference type="EMBL" id="CAH03040.1"/>
    </source>
</evidence>
<dbReference type="SMART" id="SM00066">
    <property type="entry name" value="GAL4"/>
    <property type="match status" value="1"/>
</dbReference>
<dbReference type="HOGENOM" id="CLU_008109_1_0_1"/>
<dbReference type="PANTHER" id="PTHR37534">
    <property type="entry name" value="TRANSCRIPTIONAL ACTIVATOR PROTEIN UGA3"/>
    <property type="match status" value="1"/>
</dbReference>